<dbReference type="AlphaFoldDB" id="A0A0A9AXZ3"/>
<sequence>MFERGSASAIPAFSPCQNITVALSMFERGSASAIPAFSPCQNSTVALSILDSTFHRIKLSSLMKLSSRR</sequence>
<protein>
    <submittedName>
        <fullName evidence="1">Uncharacterized protein</fullName>
    </submittedName>
</protein>
<dbReference type="EMBL" id="GBRH01241904">
    <property type="protein sequence ID" value="JAD55991.1"/>
    <property type="molecule type" value="Transcribed_RNA"/>
</dbReference>
<accession>A0A0A9AXZ3</accession>
<reference evidence="1" key="2">
    <citation type="journal article" date="2015" name="Data Brief">
        <title>Shoot transcriptome of the giant reed, Arundo donax.</title>
        <authorList>
            <person name="Barrero R.A."/>
            <person name="Guerrero F.D."/>
            <person name="Moolhuijzen P."/>
            <person name="Goolsby J.A."/>
            <person name="Tidwell J."/>
            <person name="Bellgard S.E."/>
            <person name="Bellgard M.I."/>
        </authorList>
    </citation>
    <scope>NUCLEOTIDE SEQUENCE</scope>
    <source>
        <tissue evidence="1">Shoot tissue taken approximately 20 cm above the soil surface</tissue>
    </source>
</reference>
<proteinExistence type="predicted"/>
<reference evidence="1" key="1">
    <citation type="submission" date="2014-09" db="EMBL/GenBank/DDBJ databases">
        <authorList>
            <person name="Magalhaes I.L.F."/>
            <person name="Oliveira U."/>
            <person name="Santos F.R."/>
            <person name="Vidigal T.H.D.A."/>
            <person name="Brescovit A.D."/>
            <person name="Santos A.J."/>
        </authorList>
    </citation>
    <scope>NUCLEOTIDE SEQUENCE</scope>
    <source>
        <tissue evidence="1">Shoot tissue taken approximately 20 cm above the soil surface</tissue>
    </source>
</reference>
<evidence type="ECO:0000313" key="1">
    <source>
        <dbReference type="EMBL" id="JAD55991.1"/>
    </source>
</evidence>
<organism evidence="1">
    <name type="scientific">Arundo donax</name>
    <name type="common">Giant reed</name>
    <name type="synonym">Donax arundinaceus</name>
    <dbReference type="NCBI Taxonomy" id="35708"/>
    <lineage>
        <taxon>Eukaryota</taxon>
        <taxon>Viridiplantae</taxon>
        <taxon>Streptophyta</taxon>
        <taxon>Embryophyta</taxon>
        <taxon>Tracheophyta</taxon>
        <taxon>Spermatophyta</taxon>
        <taxon>Magnoliopsida</taxon>
        <taxon>Liliopsida</taxon>
        <taxon>Poales</taxon>
        <taxon>Poaceae</taxon>
        <taxon>PACMAD clade</taxon>
        <taxon>Arundinoideae</taxon>
        <taxon>Arundineae</taxon>
        <taxon>Arundo</taxon>
    </lineage>
</organism>
<name>A0A0A9AXZ3_ARUDO</name>